<evidence type="ECO:0000256" key="3">
    <source>
        <dbReference type="ARBA" id="ARBA00022490"/>
    </source>
</evidence>
<dbReference type="OrthoDB" id="9764149at2"/>
<dbReference type="Pfam" id="PF08206">
    <property type="entry name" value="OB_RNB"/>
    <property type="match status" value="1"/>
</dbReference>
<dbReference type="Pfam" id="PF00773">
    <property type="entry name" value="RNB"/>
    <property type="match status" value="1"/>
</dbReference>
<evidence type="ECO:0000256" key="8">
    <source>
        <dbReference type="HAMAP-Rule" id="MF_01895"/>
    </source>
</evidence>
<dbReference type="Gene3D" id="2.40.50.140">
    <property type="entry name" value="Nucleic acid-binding proteins"/>
    <property type="match status" value="3"/>
</dbReference>
<evidence type="ECO:0000256" key="1">
    <source>
        <dbReference type="ARBA" id="ARBA00001849"/>
    </source>
</evidence>
<dbReference type="GO" id="GO:0005829">
    <property type="term" value="C:cytosol"/>
    <property type="evidence" value="ECO:0007669"/>
    <property type="project" value="TreeGrafter"/>
</dbReference>
<evidence type="ECO:0000313" key="10">
    <source>
        <dbReference type="EMBL" id="GCD77577.1"/>
    </source>
</evidence>
<comment type="caution">
    <text evidence="10">The sequence shown here is derived from an EMBL/GenBank/DDBJ whole genome shotgun (WGS) entry which is preliminary data.</text>
</comment>
<name>A0A401XKK9_9FLAO</name>
<comment type="subcellular location">
    <subcellularLocation>
        <location evidence="2 8">Cytoplasm</location>
    </subcellularLocation>
</comment>
<keyword evidence="6 8" id="KW-0269">Exonuclease</keyword>
<evidence type="ECO:0000256" key="4">
    <source>
        <dbReference type="ARBA" id="ARBA00022722"/>
    </source>
</evidence>
<dbReference type="CDD" id="cd04471">
    <property type="entry name" value="S1_RNase_R"/>
    <property type="match status" value="1"/>
</dbReference>
<keyword evidence="4 8" id="KW-0540">Nuclease</keyword>
<dbReference type="Pfam" id="PF17876">
    <property type="entry name" value="CSD2"/>
    <property type="match status" value="1"/>
</dbReference>
<dbReference type="InterPro" id="IPR011805">
    <property type="entry name" value="RNase_R"/>
</dbReference>
<evidence type="ECO:0000256" key="6">
    <source>
        <dbReference type="ARBA" id="ARBA00022839"/>
    </source>
</evidence>
<gene>
    <name evidence="8 10" type="primary">rnr</name>
    <name evidence="10" type="ORF">JCM31826_10590</name>
</gene>
<organism evidence="10 11">
    <name type="scientific">Thermaurantimonas aggregans</name>
    <dbReference type="NCBI Taxonomy" id="2173829"/>
    <lineage>
        <taxon>Bacteria</taxon>
        <taxon>Pseudomonadati</taxon>
        <taxon>Bacteroidota</taxon>
        <taxon>Flavobacteriia</taxon>
        <taxon>Flavobacteriales</taxon>
        <taxon>Schleiferiaceae</taxon>
        <taxon>Thermaurantimonas</taxon>
    </lineage>
</organism>
<dbReference type="InterPro" id="IPR003029">
    <property type="entry name" value="S1_domain"/>
</dbReference>
<dbReference type="InterPro" id="IPR040476">
    <property type="entry name" value="CSD2"/>
</dbReference>
<keyword evidence="11" id="KW-1185">Reference proteome</keyword>
<dbReference type="InterPro" id="IPR022966">
    <property type="entry name" value="RNase_II/R_CS"/>
</dbReference>
<dbReference type="SUPFAM" id="SSF50249">
    <property type="entry name" value="Nucleic acid-binding proteins"/>
    <property type="match status" value="3"/>
</dbReference>
<dbReference type="EMBL" id="BHZE01000008">
    <property type="protein sequence ID" value="GCD77577.1"/>
    <property type="molecule type" value="Genomic_DNA"/>
</dbReference>
<evidence type="ECO:0000313" key="11">
    <source>
        <dbReference type="Proteomes" id="UP000286715"/>
    </source>
</evidence>
<dbReference type="PROSITE" id="PS50126">
    <property type="entry name" value="S1"/>
    <property type="match status" value="1"/>
</dbReference>
<dbReference type="InterPro" id="IPR001900">
    <property type="entry name" value="RNase_II/R"/>
</dbReference>
<reference evidence="10 11" key="1">
    <citation type="submission" date="2018-11" db="EMBL/GenBank/DDBJ databases">
        <title>Schleiferia aggregans sp. nov., a moderately thermophilic heterotrophic bacterium isolated from microbial mats at a terrestrial hot spring.</title>
        <authorList>
            <person name="Iino T."/>
            <person name="Ohkuma M."/>
            <person name="Haruta S."/>
        </authorList>
    </citation>
    <scope>NUCLEOTIDE SEQUENCE [LARGE SCALE GENOMIC DNA]</scope>
    <source>
        <strain evidence="10 11">LA</strain>
    </source>
</reference>
<dbReference type="SMART" id="SM00955">
    <property type="entry name" value="RNB"/>
    <property type="match status" value="1"/>
</dbReference>
<dbReference type="NCBIfam" id="TIGR00358">
    <property type="entry name" value="3_prime_RNase"/>
    <property type="match status" value="1"/>
</dbReference>
<evidence type="ECO:0000256" key="7">
    <source>
        <dbReference type="ARBA" id="ARBA00022884"/>
    </source>
</evidence>
<protein>
    <recommendedName>
        <fullName evidence="8">Ribonuclease R</fullName>
        <shortName evidence="8">RNase R</shortName>
        <ecNumber evidence="8">3.1.13.1</ecNumber>
    </recommendedName>
</protein>
<dbReference type="Proteomes" id="UP000286715">
    <property type="component" value="Unassembled WGS sequence"/>
</dbReference>
<comment type="similarity">
    <text evidence="8">Belongs to the RNR ribonuclease family. RNase R subfamily.</text>
</comment>
<dbReference type="SMART" id="SM00316">
    <property type="entry name" value="S1"/>
    <property type="match status" value="1"/>
</dbReference>
<dbReference type="InterPro" id="IPR050180">
    <property type="entry name" value="RNR_Ribonuclease"/>
</dbReference>
<keyword evidence="5 8" id="KW-0378">Hydrolase</keyword>
<sequence length="719" mass="82435">MSKKKKKQEPIIDYTELKEKILRTLSIEAGRPLNHRQISARIGITSKNVRQHIRQCLDEMVGEKLIESPADGKYLYRPKAHTVTGVIEITSAGHAYLIPDPEPDGSRSRDIFIHRDSLNHAFNGDRVEVAIYAYLKKGLPHGEVVSIVERAKKEFVGTYVAAGKKYGFVVPDNKKVYTDFYIVEEFRNGAQDGDKVVVQLTDWPELATSPFGKIVKVLGQPGDHETEIHAILAEFDLPYEFPPDVEREAEQIPETLDPKEIARRKDMRGITTFTIDPTDAKDFDDALSLRKLDNGRWEVGVHIADVTYYVKPGSRLDEEAYRRGTSVYLVDRVVPMLPEKLSNFLCSLRPNEDKFCFSAIFEMDENGQVFSKWFGRTIIHSNRRFTYEEAEEILKTGKGDFSAELATLNQIAKKLRAARFKAGSIGFDKSEIKFQLDDKGNPTGVYQKSIGDSNHLIEEFMLLANKYVAMEVGRTPEGKASGRTMVYRVHDDPDPDKLLELQNFVSKFGYRLNISSRRQITNTMNAMLEAVKGKPEQNLIETLAIRSMAKAVYSTKNRGHYGLGFEYYTHFTSPIRRYPDVMVHRILQMHLEGREAKNRNEWEERCKHASLREKLATDAERASIKYMMTKYLMDKMGQVFEGVISGVTEWGVYVELVDNKCEGMIRIGDFKNDYYIFDEENYQIIGSRKGKKYQLGDRVRVKVKKADLQRKQIDFSLIE</sequence>
<dbReference type="PANTHER" id="PTHR23355">
    <property type="entry name" value="RIBONUCLEASE"/>
    <property type="match status" value="1"/>
</dbReference>
<dbReference type="NCBIfam" id="TIGR02063">
    <property type="entry name" value="RNase_R"/>
    <property type="match status" value="1"/>
</dbReference>
<dbReference type="Pfam" id="PF00575">
    <property type="entry name" value="S1"/>
    <property type="match status" value="1"/>
</dbReference>
<dbReference type="AlphaFoldDB" id="A0A401XKK9"/>
<dbReference type="EC" id="3.1.13.1" evidence="8"/>
<dbReference type="GO" id="GO:0003723">
    <property type="term" value="F:RNA binding"/>
    <property type="evidence" value="ECO:0007669"/>
    <property type="project" value="UniProtKB-UniRule"/>
</dbReference>
<evidence type="ECO:0000256" key="2">
    <source>
        <dbReference type="ARBA" id="ARBA00004496"/>
    </source>
</evidence>
<dbReference type="GO" id="GO:0006402">
    <property type="term" value="P:mRNA catabolic process"/>
    <property type="evidence" value="ECO:0007669"/>
    <property type="project" value="TreeGrafter"/>
</dbReference>
<keyword evidence="7 8" id="KW-0694">RNA-binding</keyword>
<dbReference type="PROSITE" id="PS01175">
    <property type="entry name" value="RIBONUCLEASE_II"/>
    <property type="match status" value="1"/>
</dbReference>
<comment type="function">
    <text evidence="8">3'-5' exoribonuclease that releases 5'-nucleoside monophosphates and is involved in maturation of structured RNAs.</text>
</comment>
<evidence type="ECO:0000259" key="9">
    <source>
        <dbReference type="PROSITE" id="PS50126"/>
    </source>
</evidence>
<dbReference type="GO" id="GO:0008859">
    <property type="term" value="F:exoribonuclease II activity"/>
    <property type="evidence" value="ECO:0007669"/>
    <property type="project" value="UniProtKB-UniRule"/>
</dbReference>
<dbReference type="RefSeq" id="WP_124397640.1">
    <property type="nucleotide sequence ID" value="NZ_BHZE01000008.1"/>
</dbReference>
<feature type="domain" description="S1 motif" evidence="9">
    <location>
        <begin position="637"/>
        <end position="718"/>
    </location>
</feature>
<dbReference type="HAMAP" id="MF_01895">
    <property type="entry name" value="RNase_R"/>
    <property type="match status" value="1"/>
</dbReference>
<comment type="catalytic activity">
    <reaction evidence="1 8">
        <text>Exonucleolytic cleavage in the 3'- to 5'-direction to yield nucleoside 5'-phosphates.</text>
        <dbReference type="EC" id="3.1.13.1"/>
    </reaction>
</comment>
<dbReference type="InterPro" id="IPR013223">
    <property type="entry name" value="RNase_B_OB_dom"/>
</dbReference>
<evidence type="ECO:0000256" key="5">
    <source>
        <dbReference type="ARBA" id="ARBA00022801"/>
    </source>
</evidence>
<keyword evidence="3 8" id="KW-0963">Cytoplasm</keyword>
<dbReference type="InterPro" id="IPR012340">
    <property type="entry name" value="NA-bd_OB-fold"/>
</dbReference>
<dbReference type="PANTHER" id="PTHR23355:SF9">
    <property type="entry name" value="DIS3-LIKE EXONUCLEASE 2"/>
    <property type="match status" value="1"/>
</dbReference>
<accession>A0A401XKK9</accession>
<dbReference type="InterPro" id="IPR004476">
    <property type="entry name" value="RNase_II/RNase_R"/>
</dbReference>
<proteinExistence type="inferred from homology"/>